<dbReference type="EMBL" id="FUYM01000010">
    <property type="protein sequence ID" value="SKB98959.1"/>
    <property type="molecule type" value="Genomic_DNA"/>
</dbReference>
<evidence type="ECO:0000313" key="3">
    <source>
        <dbReference type="Proteomes" id="UP000189818"/>
    </source>
</evidence>
<dbReference type="Gene3D" id="3.40.30.10">
    <property type="entry name" value="Glutaredoxin"/>
    <property type="match status" value="1"/>
</dbReference>
<dbReference type="InterPro" id="IPR050983">
    <property type="entry name" value="GST_Omega/HSP26"/>
</dbReference>
<reference evidence="3" key="1">
    <citation type="submission" date="2017-02" db="EMBL/GenBank/DDBJ databases">
        <authorList>
            <person name="Varghese N."/>
            <person name="Submissions S."/>
        </authorList>
    </citation>
    <scope>NUCLEOTIDE SEQUENCE [LARGE SCALE GENOMIC DNA]</scope>
    <source>
        <strain evidence="3">UM2</strain>
    </source>
</reference>
<organism evidence="2 3">
    <name type="scientific">Rhizorhabdus histidinilytica</name>
    <dbReference type="NCBI Taxonomy" id="439228"/>
    <lineage>
        <taxon>Bacteria</taxon>
        <taxon>Pseudomonadati</taxon>
        <taxon>Pseudomonadota</taxon>
        <taxon>Alphaproteobacteria</taxon>
        <taxon>Sphingomonadales</taxon>
        <taxon>Sphingomonadaceae</taxon>
        <taxon>Rhizorhabdus</taxon>
    </lineage>
</organism>
<evidence type="ECO:0000313" key="2">
    <source>
        <dbReference type="EMBL" id="SKB98959.1"/>
    </source>
</evidence>
<dbReference type="RefSeq" id="WP_209045822.1">
    <property type="nucleotide sequence ID" value="NZ_FUYM01000010.1"/>
</dbReference>
<dbReference type="AlphaFoldDB" id="A0A1T5FS13"/>
<sequence>MSAPAPDGVAAPFPPMKLHWSPSSPFVRKVLVVARELDLLDRIACERAVVGPARLNRDLMDDNPLNKIPTLVAGESLVLFDSRVICEYLDNLDGRALMFPRDPARRWPALRRQALGDGMTETAVLLRDEHWRGDGHRSTAHLLAYRAKVAACLATLEADDLAAERPDIGHVAVACALSYLDFRMPEIGWRDGHPRLAAWESAMAQRPSLALTRLVEANKRPLSFYEME</sequence>
<dbReference type="InterPro" id="IPR004045">
    <property type="entry name" value="Glutathione_S-Trfase_N"/>
</dbReference>
<accession>A0A1T5FS13</accession>
<dbReference type="Pfam" id="PF13409">
    <property type="entry name" value="GST_N_2"/>
    <property type="match status" value="1"/>
</dbReference>
<dbReference type="SUPFAM" id="SSF47616">
    <property type="entry name" value="GST C-terminal domain-like"/>
    <property type="match status" value="1"/>
</dbReference>
<name>A0A1T5FS13_9SPHN</name>
<dbReference type="GO" id="GO:0005737">
    <property type="term" value="C:cytoplasm"/>
    <property type="evidence" value="ECO:0007669"/>
    <property type="project" value="TreeGrafter"/>
</dbReference>
<dbReference type="PANTHER" id="PTHR43968">
    <property type="match status" value="1"/>
</dbReference>
<evidence type="ECO:0000259" key="1">
    <source>
        <dbReference type="PROSITE" id="PS50404"/>
    </source>
</evidence>
<dbReference type="Pfam" id="PF13410">
    <property type="entry name" value="GST_C_2"/>
    <property type="match status" value="1"/>
</dbReference>
<gene>
    <name evidence="2" type="ORF">SAMN06295920_110169</name>
</gene>
<dbReference type="CDD" id="cd03205">
    <property type="entry name" value="GST_C_6"/>
    <property type="match status" value="1"/>
</dbReference>
<dbReference type="PANTHER" id="PTHR43968:SF6">
    <property type="entry name" value="GLUTATHIONE S-TRANSFERASE OMEGA"/>
    <property type="match status" value="1"/>
</dbReference>
<dbReference type="InterPro" id="IPR036282">
    <property type="entry name" value="Glutathione-S-Trfase_C_sf"/>
</dbReference>
<keyword evidence="3" id="KW-1185">Reference proteome</keyword>
<dbReference type="PROSITE" id="PS50404">
    <property type="entry name" value="GST_NTER"/>
    <property type="match status" value="1"/>
</dbReference>
<dbReference type="Proteomes" id="UP000189818">
    <property type="component" value="Unassembled WGS sequence"/>
</dbReference>
<dbReference type="InterPro" id="IPR036249">
    <property type="entry name" value="Thioredoxin-like_sf"/>
</dbReference>
<protein>
    <submittedName>
        <fullName evidence="2">Glutathione S-transferase</fullName>
    </submittedName>
</protein>
<dbReference type="STRING" id="439228.SAMN06295920_110169"/>
<dbReference type="SUPFAM" id="SSF52833">
    <property type="entry name" value="Thioredoxin-like"/>
    <property type="match status" value="1"/>
</dbReference>
<keyword evidence="2" id="KW-0808">Transferase</keyword>
<dbReference type="Gene3D" id="1.20.1050.10">
    <property type="match status" value="1"/>
</dbReference>
<dbReference type="GO" id="GO:0016740">
    <property type="term" value="F:transferase activity"/>
    <property type="evidence" value="ECO:0007669"/>
    <property type="project" value="UniProtKB-KW"/>
</dbReference>
<feature type="domain" description="GST N-terminal" evidence="1">
    <location>
        <begin position="14"/>
        <end position="97"/>
    </location>
</feature>
<proteinExistence type="predicted"/>